<dbReference type="Proteomes" id="UP001239111">
    <property type="component" value="Chromosome 2"/>
</dbReference>
<gene>
    <name evidence="1" type="ORF">QAD02_011000</name>
</gene>
<reference evidence="1" key="1">
    <citation type="submission" date="2023-04" db="EMBL/GenBank/DDBJ databases">
        <title>A chromosome-level genome assembly of the parasitoid wasp Eretmocerus hayati.</title>
        <authorList>
            <person name="Zhong Y."/>
            <person name="Liu S."/>
            <person name="Liu Y."/>
        </authorList>
    </citation>
    <scope>NUCLEOTIDE SEQUENCE</scope>
    <source>
        <strain evidence="1">ZJU_SS_LIU_2023</strain>
    </source>
</reference>
<evidence type="ECO:0000313" key="1">
    <source>
        <dbReference type="EMBL" id="KAJ8675214.1"/>
    </source>
</evidence>
<keyword evidence="2" id="KW-1185">Reference proteome</keyword>
<sequence>MASETRCLDIVIVGGGLVGALVACYLAKRGHRVRLYEYRSDIRVQNSRGVSIDLALSTRGREALRGVGLEDALVKEHGVAMKARMIHMRDGTLKESIYDSVKGNCIYSVGRTHLNEVLLNAAEKYPTVSLFFNHKLLEADLDRGILRFLKTQTQETVTISGDLIIGADGAYSLIRRLMAKRPRFNCTQTYIDHGYVEISYPPGKDNQYIFSGDHLHIWPRGDFMMIALPNPDYTFTGNIFAPFKILESLDTRERLVQFFKDQFPDALQMIGEEKLVADFFETSPKTLISIKCKPYHVGSKVLILGDAAHAMVPFYAQGMNAGFEDVLILDKLFETHNGNLEKILPEFSNSRCDDCHAICDLAMYNYVEMRDLVTKKSFMFRKYLDTTLHWLFNDTWIPLYSSVTFSRMGYQDCIKNKAWQDKLLKRVAICAGTAVLAAVTALTITNT</sequence>
<protein>
    <submittedName>
        <fullName evidence="1">Uncharacterized protein</fullName>
    </submittedName>
</protein>
<comment type="caution">
    <text evidence="1">The sequence shown here is derived from an EMBL/GenBank/DDBJ whole genome shotgun (WGS) entry which is preliminary data.</text>
</comment>
<accession>A0ACC2NY42</accession>
<proteinExistence type="predicted"/>
<organism evidence="1 2">
    <name type="scientific">Eretmocerus hayati</name>
    <dbReference type="NCBI Taxonomy" id="131215"/>
    <lineage>
        <taxon>Eukaryota</taxon>
        <taxon>Metazoa</taxon>
        <taxon>Ecdysozoa</taxon>
        <taxon>Arthropoda</taxon>
        <taxon>Hexapoda</taxon>
        <taxon>Insecta</taxon>
        <taxon>Pterygota</taxon>
        <taxon>Neoptera</taxon>
        <taxon>Endopterygota</taxon>
        <taxon>Hymenoptera</taxon>
        <taxon>Apocrita</taxon>
        <taxon>Proctotrupomorpha</taxon>
        <taxon>Chalcidoidea</taxon>
        <taxon>Aphelinidae</taxon>
        <taxon>Aphelininae</taxon>
        <taxon>Eretmocerus</taxon>
    </lineage>
</organism>
<evidence type="ECO:0000313" key="2">
    <source>
        <dbReference type="Proteomes" id="UP001239111"/>
    </source>
</evidence>
<dbReference type="EMBL" id="CM056742">
    <property type="protein sequence ID" value="KAJ8675214.1"/>
    <property type="molecule type" value="Genomic_DNA"/>
</dbReference>
<name>A0ACC2NY42_9HYME</name>